<sequence>MGHARRRRTVRAAGPRRRPCRRAARQRPDARDCLGPGPDRLPGQAQAAVGRRNRRHHGQRVQRRRRGMGHRGDHDRRILPRARGMKRLRTVWTEAAAPIAAERELLRAVGTGSGALVALWWRWIRSADGWDSLWYGLGSAWAVAALGWAAAQHALVIPVLVLAWLLGALKLGRTEDDAPPDKIEKGAGESVAPTVEDSPESPLAPPTDREFVLGLATLIGTRNGVLLATVVEHFQEAGAPPEWGIPEVRAQCTALGVPVKERIKVRGSTSVGVHRDGLRAALDAGLQPAGNPSPSGEPDPLAKAG</sequence>
<dbReference type="Proteomes" id="UP000003986">
    <property type="component" value="Unassembled WGS sequence"/>
</dbReference>
<evidence type="ECO:0000256" key="2">
    <source>
        <dbReference type="SAM" id="Phobius"/>
    </source>
</evidence>
<protein>
    <submittedName>
        <fullName evidence="3">Predicted protein</fullName>
    </submittedName>
</protein>
<reference evidence="4" key="1">
    <citation type="submission" date="2008-10" db="EMBL/GenBank/DDBJ databases">
        <authorList>
            <person name="Molnar K."/>
        </authorList>
    </citation>
    <scope>NUCLEOTIDE SEQUENCE [LARGE SCALE GENOMIC DNA]</scope>
    <source>
        <strain evidence="4">NRRL 15998</strain>
    </source>
</reference>
<evidence type="ECO:0000313" key="4">
    <source>
        <dbReference type="Proteomes" id="UP000003986"/>
    </source>
</evidence>
<feature type="region of interest" description="Disordered" evidence="1">
    <location>
        <begin position="176"/>
        <end position="206"/>
    </location>
</feature>
<reference evidence="4" key="2">
    <citation type="submission" date="2008-12" db="EMBL/GenBank/DDBJ databases">
        <title>Annotation of Streptomyces roseosporus strain NRRL 15998.</title>
        <authorList>
            <consortium name="The Broad Institute Genome Sequencing Platform"/>
            <consortium name="Broad Institute Microbial Sequencing Center"/>
            <person name="Fischbach M."/>
            <person name="Ward D."/>
            <person name="Young S."/>
            <person name="Kodira C.D."/>
            <person name="Zeng Q."/>
            <person name="Koehrsen M."/>
            <person name="Godfrey P."/>
            <person name="Alvarado L."/>
            <person name="Berlin A.M."/>
            <person name="Borenstein D."/>
            <person name="Chen Z."/>
            <person name="Engels R."/>
            <person name="Freedman E."/>
            <person name="Gellesch M."/>
            <person name="Goldberg J."/>
            <person name="Griggs A."/>
            <person name="Gujja S."/>
            <person name="Heiman D.I."/>
            <person name="Hepburn T.A."/>
            <person name="Howarth C."/>
            <person name="Jen D."/>
            <person name="Larson L."/>
            <person name="Lewis B."/>
            <person name="Mehta T."/>
            <person name="Park D."/>
            <person name="Pearson M."/>
            <person name="Roberts A."/>
            <person name="Saif S."/>
            <person name="Shea T.D."/>
            <person name="Shenoy N."/>
            <person name="Sisk P."/>
            <person name="Stolte C."/>
            <person name="Sykes S.N."/>
            <person name="Walk T."/>
            <person name="White J."/>
            <person name="Yandava C."/>
            <person name="Straight P."/>
            <person name="Clardy J."/>
            <person name="Hung D."/>
            <person name="Kolter R."/>
            <person name="Mekalanos J."/>
            <person name="Walker S."/>
            <person name="Walsh C.T."/>
            <person name="Wieland B.L.C."/>
            <person name="Ilzarbe M."/>
            <person name="Galagan J."/>
            <person name="Nusbaum C."/>
            <person name="Birren B."/>
        </authorList>
    </citation>
    <scope>NUCLEOTIDE SEQUENCE [LARGE SCALE GENOMIC DNA]</scope>
    <source>
        <strain evidence="4">NRRL 15998</strain>
    </source>
</reference>
<feature type="transmembrane region" description="Helical" evidence="2">
    <location>
        <begin position="143"/>
        <end position="166"/>
    </location>
</feature>
<evidence type="ECO:0000313" key="3">
    <source>
        <dbReference type="EMBL" id="EFE74557.2"/>
    </source>
</evidence>
<keyword evidence="2" id="KW-1133">Transmembrane helix</keyword>
<feature type="compositionally biased region" description="Basic residues" evidence="1">
    <location>
        <begin position="51"/>
        <end position="69"/>
    </location>
</feature>
<feature type="transmembrane region" description="Helical" evidence="2">
    <location>
        <begin position="105"/>
        <end position="123"/>
    </location>
</feature>
<name>D6AD47_STRFL</name>
<feature type="region of interest" description="Disordered" evidence="1">
    <location>
        <begin position="283"/>
        <end position="305"/>
    </location>
</feature>
<proteinExistence type="predicted"/>
<keyword evidence="2" id="KW-0472">Membrane</keyword>
<organism evidence="3 4">
    <name type="scientific">Streptomyces filamentosus NRRL 15998</name>
    <dbReference type="NCBI Taxonomy" id="457431"/>
    <lineage>
        <taxon>Bacteria</taxon>
        <taxon>Bacillati</taxon>
        <taxon>Actinomycetota</taxon>
        <taxon>Actinomycetes</taxon>
        <taxon>Kitasatosporales</taxon>
        <taxon>Streptomycetaceae</taxon>
        <taxon>Streptomyces</taxon>
    </lineage>
</organism>
<keyword evidence="2" id="KW-0812">Transmembrane</keyword>
<dbReference type="EMBL" id="DS999644">
    <property type="protein sequence ID" value="EFE74557.2"/>
    <property type="molecule type" value="Genomic_DNA"/>
</dbReference>
<evidence type="ECO:0000256" key="1">
    <source>
        <dbReference type="SAM" id="MobiDB-lite"/>
    </source>
</evidence>
<accession>D6AD47</accession>
<feature type="compositionally biased region" description="Basic residues" evidence="1">
    <location>
        <begin position="1"/>
        <end position="25"/>
    </location>
</feature>
<gene>
    <name evidence="3" type="ORF">SSGG_01923</name>
</gene>
<feature type="region of interest" description="Disordered" evidence="1">
    <location>
        <begin position="1"/>
        <end position="79"/>
    </location>
</feature>
<feature type="compositionally biased region" description="Basic and acidic residues" evidence="1">
    <location>
        <begin position="176"/>
        <end position="187"/>
    </location>
</feature>
<dbReference type="AlphaFoldDB" id="D6AD47"/>